<evidence type="ECO:0000256" key="6">
    <source>
        <dbReference type="ARBA" id="ARBA00023288"/>
    </source>
</evidence>
<comment type="caution">
    <text evidence="8">The sequence shown here is derived from an EMBL/GenBank/DDBJ whole genome shotgun (WGS) entry which is preliminary data.</text>
</comment>
<proteinExistence type="inferred from homology"/>
<organism evidence="8 9">
    <name type="scientific">Irregularibacter muris</name>
    <dbReference type="NCBI Taxonomy" id="1796619"/>
    <lineage>
        <taxon>Bacteria</taxon>
        <taxon>Bacillati</taxon>
        <taxon>Bacillota</taxon>
        <taxon>Clostridia</taxon>
        <taxon>Eubacteriales</taxon>
        <taxon>Eubacteriaceae</taxon>
        <taxon>Irregularibacter</taxon>
    </lineage>
</organism>
<reference evidence="8" key="1">
    <citation type="submission" date="2022-07" db="EMBL/GenBank/DDBJ databases">
        <title>Enhanced cultured diversity of the mouse gut microbiota enables custom-made synthetic communities.</title>
        <authorList>
            <person name="Afrizal A."/>
        </authorList>
    </citation>
    <scope>NUCLEOTIDE SEQUENCE</scope>
    <source>
        <strain evidence="8">DSM 28593</strain>
    </source>
</reference>
<evidence type="ECO:0000313" key="8">
    <source>
        <dbReference type="EMBL" id="MCR1898565.1"/>
    </source>
</evidence>
<feature type="chain" id="PRO_5042014418" evidence="7">
    <location>
        <begin position="28"/>
        <end position="282"/>
    </location>
</feature>
<comment type="similarity">
    <text evidence="2">Belongs to the NlpA lipoprotein family.</text>
</comment>
<dbReference type="EMBL" id="JANKAS010000004">
    <property type="protein sequence ID" value="MCR1898565.1"/>
    <property type="molecule type" value="Genomic_DNA"/>
</dbReference>
<comment type="subcellular location">
    <subcellularLocation>
        <location evidence="1">Membrane</location>
        <topology evidence="1">Lipid-anchor</topology>
    </subcellularLocation>
</comment>
<dbReference type="Pfam" id="PF03180">
    <property type="entry name" value="Lipoprotein_9"/>
    <property type="match status" value="1"/>
</dbReference>
<evidence type="ECO:0000256" key="5">
    <source>
        <dbReference type="ARBA" id="ARBA00023139"/>
    </source>
</evidence>
<dbReference type="PANTHER" id="PTHR30429:SF0">
    <property type="entry name" value="METHIONINE-BINDING LIPOPROTEIN METQ"/>
    <property type="match status" value="1"/>
</dbReference>
<keyword evidence="6" id="KW-0449">Lipoprotein</keyword>
<dbReference type="Gene3D" id="3.40.190.10">
    <property type="entry name" value="Periplasmic binding protein-like II"/>
    <property type="match status" value="2"/>
</dbReference>
<evidence type="ECO:0000256" key="3">
    <source>
        <dbReference type="ARBA" id="ARBA00022729"/>
    </source>
</evidence>
<evidence type="ECO:0000256" key="2">
    <source>
        <dbReference type="ARBA" id="ARBA00008973"/>
    </source>
</evidence>
<feature type="signal peptide" evidence="7">
    <location>
        <begin position="1"/>
        <end position="27"/>
    </location>
</feature>
<dbReference type="RefSeq" id="WP_257530066.1">
    <property type="nucleotide sequence ID" value="NZ_JANKAS010000004.1"/>
</dbReference>
<evidence type="ECO:0000313" key="9">
    <source>
        <dbReference type="Proteomes" id="UP001205748"/>
    </source>
</evidence>
<protein>
    <submittedName>
        <fullName evidence="8">MetQ/NlpA family ABC transporter substrate-binding protein</fullName>
    </submittedName>
</protein>
<dbReference type="InterPro" id="IPR004872">
    <property type="entry name" value="Lipoprotein_NlpA"/>
</dbReference>
<dbReference type="PROSITE" id="PS51257">
    <property type="entry name" value="PROKAR_LIPOPROTEIN"/>
    <property type="match status" value="1"/>
</dbReference>
<keyword evidence="3 7" id="KW-0732">Signal</keyword>
<gene>
    <name evidence="8" type="ORF">NSA47_06110</name>
</gene>
<dbReference type="AlphaFoldDB" id="A0AAE3HFK1"/>
<dbReference type="Proteomes" id="UP001205748">
    <property type="component" value="Unassembled WGS sequence"/>
</dbReference>
<keyword evidence="4" id="KW-0472">Membrane</keyword>
<dbReference type="GO" id="GO:0016020">
    <property type="term" value="C:membrane"/>
    <property type="evidence" value="ECO:0007669"/>
    <property type="project" value="UniProtKB-SubCell"/>
</dbReference>
<dbReference type="PANTHER" id="PTHR30429">
    <property type="entry name" value="D-METHIONINE-BINDING LIPOPROTEIN METQ"/>
    <property type="match status" value="1"/>
</dbReference>
<keyword evidence="9" id="KW-1185">Reference proteome</keyword>
<evidence type="ECO:0000256" key="1">
    <source>
        <dbReference type="ARBA" id="ARBA00004635"/>
    </source>
</evidence>
<evidence type="ECO:0000256" key="7">
    <source>
        <dbReference type="SAM" id="SignalP"/>
    </source>
</evidence>
<evidence type="ECO:0000256" key="4">
    <source>
        <dbReference type="ARBA" id="ARBA00023136"/>
    </source>
</evidence>
<name>A0AAE3HFK1_9FIRM</name>
<sequence>MKTIKKSFILLMSLVLLLGIITGCGQKTETTADKDQATKKEITVGVSQGPYNVLFDEAVKPILEKQGYTVKSVEFQDLLQSEIALNNNEIDFNVAQHTAYAENFNEAHDGRLVAITPIPTVPAGIFSATNTSVDQIEEGDKIAIPNDASNAARAYALLQKAGWISLKEDVELLTASVDDVIENPYNLEFVEMESLNIPRALQDFDFAVITGSIVYNAKIDTSTVLLQEDILKHLELVVVVNEEDKDTQWAKDIVEAYHSDEFKKYMEENNSDNFWYVPDELK</sequence>
<keyword evidence="5" id="KW-0564">Palmitate</keyword>
<accession>A0AAE3HFK1</accession>
<dbReference type="SUPFAM" id="SSF53850">
    <property type="entry name" value="Periplasmic binding protein-like II"/>
    <property type="match status" value="1"/>
</dbReference>